<protein>
    <submittedName>
        <fullName evidence="1">Uncharacterized protein</fullName>
    </submittedName>
</protein>
<dbReference type="Proteomes" id="UP000028761">
    <property type="component" value="Chromosome 6"/>
</dbReference>
<evidence type="ECO:0000313" key="2">
    <source>
        <dbReference type="Proteomes" id="UP000028761"/>
    </source>
</evidence>
<accession>A0A8I5NCY0</accession>
<reference evidence="1" key="2">
    <citation type="submission" date="2025-08" db="UniProtKB">
        <authorList>
            <consortium name="Ensembl"/>
        </authorList>
    </citation>
    <scope>IDENTIFICATION</scope>
</reference>
<reference evidence="1 2" key="1">
    <citation type="submission" date="2012-03" db="EMBL/GenBank/DDBJ databases">
        <title>Whole Genome Assembly of Papio anubis.</title>
        <authorList>
            <person name="Liu Y.L."/>
            <person name="Abraham K.A."/>
            <person name="Akbar H.A."/>
            <person name="Ali S.A."/>
            <person name="Anosike U.A."/>
            <person name="Aqrawi P.A."/>
            <person name="Arias F.A."/>
            <person name="Attaway T.A."/>
            <person name="Awwad R.A."/>
            <person name="Babu C.B."/>
            <person name="Bandaranaike D.B."/>
            <person name="Battles P.B."/>
            <person name="Bell A.B."/>
            <person name="Beltran B.B."/>
            <person name="Berhane-Mersha D.B."/>
            <person name="Bess C.B."/>
            <person name="Bickham C.B."/>
            <person name="Bolden T.B."/>
            <person name="Carter K.C."/>
            <person name="Chau D.C."/>
            <person name="Chavez A.C."/>
            <person name="Clerc-Blankenburg K.C."/>
            <person name="Coyle M.C."/>
            <person name="Dao M.D."/>
            <person name="Davila M.L.D."/>
            <person name="Davy-Carroll L.D."/>
            <person name="Denson S.D."/>
            <person name="Dinh H.D."/>
            <person name="Fernandez S.F."/>
            <person name="Fernando P.F."/>
            <person name="Forbes L.F."/>
            <person name="Francis C.F."/>
            <person name="Francisco L.F."/>
            <person name="Fu Q.F."/>
            <person name="Garcia-Iii R.G."/>
            <person name="Garrett T.G."/>
            <person name="Gross S.G."/>
            <person name="Gubbala S.G."/>
            <person name="Hirani K.H."/>
            <person name="Hogues M.H."/>
            <person name="Hollins B.H."/>
            <person name="Jackson L.J."/>
            <person name="Javaid M.J."/>
            <person name="Jhangiani S.J."/>
            <person name="Johnson A.J."/>
            <person name="Johnson B.J."/>
            <person name="Jones J.J."/>
            <person name="Joshi V.J."/>
            <person name="Kalu J.K."/>
            <person name="Khan N.K."/>
            <person name="Korchina V.K."/>
            <person name="Kovar C.K."/>
            <person name="Lago L.L."/>
            <person name="Lara F.L."/>
            <person name="Le T.-K.L."/>
            <person name="Lee S.L."/>
            <person name="Legall-Iii F.L."/>
            <person name="Lemon S.L."/>
            <person name="Liu J.L."/>
            <person name="Liu Y.-S.L."/>
            <person name="Liyanage D.L."/>
            <person name="Lopez J.L."/>
            <person name="Lorensuhewa L.L."/>
            <person name="Mata R.M."/>
            <person name="Mathew T.M."/>
            <person name="Mercado C.M."/>
            <person name="Mercado I.M."/>
            <person name="Morales K.M."/>
            <person name="Morgan M.M."/>
            <person name="Munidasa M.M."/>
            <person name="Ngo D.N."/>
            <person name="Nguyen L.N."/>
            <person name="Nguyen T.N."/>
            <person name="Nguyen N.N."/>
            <person name="Obregon M.O."/>
            <person name="Okwuonu G.O."/>
            <person name="Ongeri F.O."/>
            <person name="Onwere C.O."/>
            <person name="Osifeso I.O."/>
            <person name="Parra A.P."/>
            <person name="Patil S.P."/>
            <person name="Perez A.P."/>
            <person name="Perez Y.P."/>
            <person name="Pham C.P."/>
            <person name="Pu L.-L.P."/>
            <person name="Puazo M.P."/>
            <person name="Quiroz J.Q."/>
            <person name="Rouhana J.R."/>
            <person name="Ruiz M.R."/>
            <person name="Ruiz S.-J.R."/>
            <person name="Saada N.S."/>
            <person name="Santibanez J.S."/>
            <person name="Scheel M.S."/>
            <person name="Schneider B.S."/>
            <person name="Simmons D.S."/>
            <person name="Sisson I.S."/>
            <person name="Tang L.-Y.T."/>
            <person name="Thornton R.T."/>
            <person name="Tisius J.T."/>
            <person name="Toledanes G.T."/>
            <person name="Trejos Z.T."/>
            <person name="Usmani K.U."/>
            <person name="Varghese R.V."/>
            <person name="Vattathil S.V."/>
            <person name="Vee V.V."/>
            <person name="Walker D.W."/>
            <person name="Weissenberger G.W."/>
            <person name="White C.W."/>
            <person name="Williams A.W."/>
            <person name="Woodworth J.W."/>
            <person name="Wright R.W."/>
            <person name="Zhu Y.Z."/>
            <person name="Han Y.H."/>
            <person name="Newsham I.N."/>
            <person name="Nazareth L.N."/>
            <person name="Worley K.W."/>
            <person name="Muzny D.M."/>
            <person name="Rogers J.R."/>
            <person name="Gibbs R.G."/>
        </authorList>
    </citation>
    <scope>NUCLEOTIDE SEQUENCE [LARGE SCALE GENOMIC DNA]</scope>
</reference>
<reference evidence="1" key="3">
    <citation type="submission" date="2025-09" db="UniProtKB">
        <authorList>
            <consortium name="Ensembl"/>
        </authorList>
    </citation>
    <scope>IDENTIFICATION</scope>
</reference>
<dbReference type="GeneTree" id="ENSGT00910000147472"/>
<name>A0A8I5NCY0_PAPAN</name>
<organism evidence="1 2">
    <name type="scientific">Papio anubis</name>
    <name type="common">Olive baboon</name>
    <dbReference type="NCBI Taxonomy" id="9555"/>
    <lineage>
        <taxon>Eukaryota</taxon>
        <taxon>Metazoa</taxon>
        <taxon>Chordata</taxon>
        <taxon>Craniata</taxon>
        <taxon>Vertebrata</taxon>
        <taxon>Euteleostomi</taxon>
        <taxon>Mammalia</taxon>
        <taxon>Eutheria</taxon>
        <taxon>Euarchontoglires</taxon>
        <taxon>Primates</taxon>
        <taxon>Haplorrhini</taxon>
        <taxon>Catarrhini</taxon>
        <taxon>Cercopithecidae</taxon>
        <taxon>Cercopithecinae</taxon>
        <taxon>Papio</taxon>
    </lineage>
</organism>
<evidence type="ECO:0000313" key="1">
    <source>
        <dbReference type="Ensembl" id="ENSPANP00000059593.1"/>
    </source>
</evidence>
<dbReference type="PANTHER" id="PTHR46254">
    <property type="entry name" value="PROTEIN GVQW1-RELATED"/>
    <property type="match status" value="1"/>
</dbReference>
<sequence>QESPLLWFPTSSSSPSEATSAWILLSISLSAFWSKPFNKSLGSSKLSHIFLSSSEPSKLFQSLPVTQFQSGFHIFRYLFSSTPHYWYQFTILFHFHVADKDITETGQFIEERGLLDLQFHVAEEASQSWWKLKACFPWQQTREERLCGETPPPFFFFFFFEMESCSVTQAGVQWCDLGSLQPLPPGFTGMSHSALSPLLKSPDRPGAVAHACNPSTLGGQGGWITRSGDGDHPGQHGETLSLLKIQKISWVWWCTPVVPPTQETEAEE</sequence>
<keyword evidence="2" id="KW-1185">Reference proteome</keyword>
<dbReference type="AlphaFoldDB" id="A0A8I5NCY0"/>
<proteinExistence type="predicted"/>
<dbReference type="Ensembl" id="ENSPANT00000070174.1">
    <property type="protein sequence ID" value="ENSPANP00000059593.1"/>
    <property type="gene ID" value="ENSPANG00000040723.1"/>
</dbReference>